<dbReference type="PANTHER" id="PTHR12688:SF2">
    <property type="entry name" value="CYTOPLASMIC DYNEIN 1 LIGHT INTERMEDIATE CHAIN 1"/>
    <property type="match status" value="1"/>
</dbReference>
<protein>
    <recommendedName>
        <fullName evidence="11">Dynein light intermediate chain</fullName>
    </recommendedName>
</protein>
<dbReference type="InterPro" id="IPR008467">
    <property type="entry name" value="Dynein1_light_intermed_chain"/>
</dbReference>
<name>A0A8C2PWR8_CYPCA</name>
<evidence type="ECO:0000256" key="3">
    <source>
        <dbReference type="ARBA" id="ARBA00022448"/>
    </source>
</evidence>
<dbReference type="InterPro" id="IPR027417">
    <property type="entry name" value="P-loop_NTPase"/>
</dbReference>
<dbReference type="PANTHER" id="PTHR12688">
    <property type="entry name" value="DYNEIN LIGHT INTERMEDIATE CHAIN"/>
    <property type="match status" value="1"/>
</dbReference>
<keyword evidence="9 11" id="KW-0505">Motor protein</keyword>
<evidence type="ECO:0000313" key="14">
    <source>
        <dbReference type="Proteomes" id="UP000694701"/>
    </source>
</evidence>
<comment type="subunit">
    <text evidence="11">Homodimer. The cytoplasmic dynein 1 complex consists of two catalytic heavy chains (HCs) and a number of non-catalytic subunits presented by intermediate chains (ICs).</text>
</comment>
<dbReference type="Proteomes" id="UP000694701">
    <property type="component" value="Unplaced"/>
</dbReference>
<reference evidence="13" key="1">
    <citation type="submission" date="2025-08" db="UniProtKB">
        <authorList>
            <consortium name="Ensembl"/>
        </authorList>
    </citation>
    <scope>IDENTIFICATION</scope>
</reference>
<dbReference type="GO" id="GO:0005813">
    <property type="term" value="C:centrosome"/>
    <property type="evidence" value="ECO:0007669"/>
    <property type="project" value="TreeGrafter"/>
</dbReference>
<sequence>VEEYMKGRGLEYLYFSVHDDDIDDQARCNAWVLDGDLYHKGLQKFAISMDNLEDSLVLFVVDLSRPWLALDSLQKWGSVVRDFVDKLRVPPETMRELEHRLVKQFQEYVEPGSDLDAVPQRRNPESEEESVLLPLGDNTLTHNLGLPIVVVCTKCDAISTLEKEHDYKDEHLDFIQSHIRRFCLQYGAALLYTSMKENKNLDLLYKYLVHRLYGFPFNIPAQVVEKDSVFIPSGWDNEKKIAILHENFQTVKADDNFEYVIVKPPVRKFVHEKEVQAEDDQVFLLKLQVIALYSPTGSPRTTNRSAAANVANVMPMQSGTKKIDPNMKGGQTSEGVLANFFNSLLTKKAGSPGPGGQPTGGGSNTPGTVRKSGEGSSVTISLLH</sequence>
<evidence type="ECO:0000256" key="10">
    <source>
        <dbReference type="ARBA" id="ARBA00023212"/>
    </source>
</evidence>
<evidence type="ECO:0000313" key="13">
    <source>
        <dbReference type="Ensembl" id="ENSCCRP00020088860.1"/>
    </source>
</evidence>
<dbReference type="Ensembl" id="ENSCCRT00020097149.1">
    <property type="protein sequence ID" value="ENSCCRP00020088860.1"/>
    <property type="gene ID" value="ENSCCRG00020040620.1"/>
</dbReference>
<dbReference type="GO" id="GO:0007018">
    <property type="term" value="P:microtubule-based movement"/>
    <property type="evidence" value="ECO:0007669"/>
    <property type="project" value="InterPro"/>
</dbReference>
<dbReference type="GO" id="GO:0045504">
    <property type="term" value="F:dynein heavy chain binding"/>
    <property type="evidence" value="ECO:0007669"/>
    <property type="project" value="TreeGrafter"/>
</dbReference>
<dbReference type="GO" id="GO:0005874">
    <property type="term" value="C:microtubule"/>
    <property type="evidence" value="ECO:0007669"/>
    <property type="project" value="UniProtKB-KW"/>
</dbReference>
<dbReference type="GO" id="GO:0005868">
    <property type="term" value="C:cytoplasmic dynein complex"/>
    <property type="evidence" value="ECO:0007669"/>
    <property type="project" value="UniProtKB-UniRule"/>
</dbReference>
<evidence type="ECO:0000256" key="9">
    <source>
        <dbReference type="ARBA" id="ARBA00023175"/>
    </source>
</evidence>
<dbReference type="AlphaFoldDB" id="A0A8C2PWR8"/>
<accession>A0A8C2PWR8</accession>
<organism evidence="13 14">
    <name type="scientific">Cyprinus carpio</name>
    <name type="common">Common carp</name>
    <dbReference type="NCBI Taxonomy" id="7962"/>
    <lineage>
        <taxon>Eukaryota</taxon>
        <taxon>Metazoa</taxon>
        <taxon>Chordata</taxon>
        <taxon>Craniata</taxon>
        <taxon>Vertebrata</taxon>
        <taxon>Euteleostomi</taxon>
        <taxon>Actinopterygii</taxon>
        <taxon>Neopterygii</taxon>
        <taxon>Teleostei</taxon>
        <taxon>Ostariophysi</taxon>
        <taxon>Cypriniformes</taxon>
        <taxon>Cyprinidae</taxon>
        <taxon>Cyprininae</taxon>
        <taxon>Cyprinus</taxon>
    </lineage>
</organism>
<dbReference type="GO" id="GO:0005524">
    <property type="term" value="F:ATP binding"/>
    <property type="evidence" value="ECO:0007669"/>
    <property type="project" value="UniProtKB-KW"/>
</dbReference>
<keyword evidence="8 11" id="KW-0243">Dynein</keyword>
<comment type="subcellular location">
    <subcellularLocation>
        <location evidence="1 11">Cytoplasm</location>
        <location evidence="1 11">Cytoskeleton</location>
    </subcellularLocation>
</comment>
<keyword evidence="4 11" id="KW-0963">Cytoplasm</keyword>
<evidence type="ECO:0000256" key="2">
    <source>
        <dbReference type="ARBA" id="ARBA00006831"/>
    </source>
</evidence>
<keyword evidence="7 11" id="KW-0067">ATP-binding</keyword>
<evidence type="ECO:0000256" key="7">
    <source>
        <dbReference type="ARBA" id="ARBA00022840"/>
    </source>
</evidence>
<evidence type="ECO:0000256" key="1">
    <source>
        <dbReference type="ARBA" id="ARBA00004245"/>
    </source>
</evidence>
<keyword evidence="10 11" id="KW-0206">Cytoskeleton</keyword>
<keyword evidence="5 11" id="KW-0493">Microtubule</keyword>
<evidence type="ECO:0000256" key="5">
    <source>
        <dbReference type="ARBA" id="ARBA00022701"/>
    </source>
</evidence>
<keyword evidence="3 11" id="KW-0813">Transport</keyword>
<keyword evidence="6 11" id="KW-0547">Nucleotide-binding</keyword>
<proteinExistence type="inferred from homology"/>
<evidence type="ECO:0000256" key="12">
    <source>
        <dbReference type="SAM" id="MobiDB-lite"/>
    </source>
</evidence>
<feature type="compositionally biased region" description="Gly residues" evidence="12">
    <location>
        <begin position="352"/>
        <end position="364"/>
    </location>
</feature>
<dbReference type="SUPFAM" id="SSF52540">
    <property type="entry name" value="P-loop containing nucleoside triphosphate hydrolases"/>
    <property type="match status" value="1"/>
</dbReference>
<dbReference type="Gene3D" id="3.40.50.300">
    <property type="entry name" value="P-loop containing nucleotide triphosphate hydrolases"/>
    <property type="match status" value="1"/>
</dbReference>
<evidence type="ECO:0000256" key="8">
    <source>
        <dbReference type="ARBA" id="ARBA00023017"/>
    </source>
</evidence>
<evidence type="ECO:0000256" key="4">
    <source>
        <dbReference type="ARBA" id="ARBA00022490"/>
    </source>
</evidence>
<evidence type="ECO:0000256" key="6">
    <source>
        <dbReference type="ARBA" id="ARBA00022741"/>
    </source>
</evidence>
<dbReference type="GO" id="GO:0000226">
    <property type="term" value="P:microtubule cytoskeleton organization"/>
    <property type="evidence" value="ECO:0007669"/>
    <property type="project" value="TreeGrafter"/>
</dbReference>
<feature type="region of interest" description="Disordered" evidence="12">
    <location>
        <begin position="347"/>
        <end position="384"/>
    </location>
</feature>
<feature type="compositionally biased region" description="Polar residues" evidence="12">
    <location>
        <begin position="374"/>
        <end position="384"/>
    </location>
</feature>
<dbReference type="Pfam" id="PF05783">
    <property type="entry name" value="DLIC"/>
    <property type="match status" value="1"/>
</dbReference>
<comment type="function">
    <text evidence="11">Acts as one of several non-catalytic accessory components of the cytoplasmic dynein 1 complex that are thought to be involved in linking dynein to cargos and to adapter proteins that regulate dynein function. Cytoplasmic dynein 1 acts as a motor for the intracellular retrograde motility of vesicles and organelles along microtubules. May play a role in binding dynein to membranous organelles or chromosomes.</text>
</comment>
<comment type="similarity">
    <text evidence="2 11">Belongs to the dynein light intermediate chain family.</text>
</comment>
<dbReference type="InterPro" id="IPR022780">
    <property type="entry name" value="Dynein_light_int_chain"/>
</dbReference>
<evidence type="ECO:0000256" key="11">
    <source>
        <dbReference type="RuleBase" id="RU366047"/>
    </source>
</evidence>